<gene>
    <name evidence="1" type="ORF">EZV76_12580</name>
</gene>
<dbReference type="Proteomes" id="UP000310406">
    <property type="component" value="Unassembled WGS sequence"/>
</dbReference>
<evidence type="ECO:0000313" key="2">
    <source>
        <dbReference type="Proteomes" id="UP000310406"/>
    </source>
</evidence>
<organism evidence="1 2">
    <name type="scientific">Flagellimonas alvinocaridis</name>
    <dbReference type="NCBI Taxonomy" id="2530200"/>
    <lineage>
        <taxon>Bacteria</taxon>
        <taxon>Pseudomonadati</taxon>
        <taxon>Bacteroidota</taxon>
        <taxon>Flavobacteriia</taxon>
        <taxon>Flavobacteriales</taxon>
        <taxon>Flavobacteriaceae</taxon>
        <taxon>Flagellimonas</taxon>
    </lineage>
</organism>
<name>A0A4S8RT26_9FLAO</name>
<comment type="caution">
    <text evidence="1">The sequence shown here is derived from an EMBL/GenBank/DDBJ whole genome shotgun (WGS) entry which is preliminary data.</text>
</comment>
<dbReference type="RefSeq" id="WP_136566917.1">
    <property type="nucleotide sequence ID" value="NZ_SNTZ01000007.1"/>
</dbReference>
<dbReference type="PROSITE" id="PS51257">
    <property type="entry name" value="PROKAR_LIPOPROTEIN"/>
    <property type="match status" value="1"/>
</dbReference>
<dbReference type="OrthoDB" id="1454457at2"/>
<protein>
    <recommendedName>
        <fullName evidence="3">Lipoprotein</fullName>
    </recommendedName>
</protein>
<sequence length="259" mass="28964">MKFNHILLPVILIACFGLLNCTNKQNNLKKFNTGKALIYSLDSLFINLSNVPTKAKGSSEAVVHINEEIRKTIESIDAPQLLEELAVEFKSKKHDFTFIVSKDKKVGVFSWDTRMGSSEQSIKNIALYKSGDRVLPTSLYGKPMVYDKVYQIEPVSGNTIYTFHGHSEAMGHPNFRLHAYTLKSGHLEETPVFPLNTTFISSEKSFADSDIQSMDFEVSKNGSHILISKALDSATVIKTLAFDGEKFASAEEKLEISYK</sequence>
<dbReference type="EMBL" id="SNTZ01000007">
    <property type="protein sequence ID" value="THV58299.1"/>
    <property type="molecule type" value="Genomic_DNA"/>
</dbReference>
<evidence type="ECO:0008006" key="3">
    <source>
        <dbReference type="Google" id="ProtNLM"/>
    </source>
</evidence>
<reference evidence="1 2" key="1">
    <citation type="submission" date="2019-03" db="EMBL/GenBank/DDBJ databases">
        <title>Muricauda SCR12 sp.nov, a marine bacterium isolated from Pacific Ocean:the Okinawa trough.</title>
        <authorList>
            <person name="Liu L."/>
        </authorList>
    </citation>
    <scope>NUCLEOTIDE SEQUENCE [LARGE SCALE GENOMIC DNA]</scope>
    <source>
        <strain evidence="1 2">SCR12</strain>
    </source>
</reference>
<evidence type="ECO:0000313" key="1">
    <source>
        <dbReference type="EMBL" id="THV58299.1"/>
    </source>
</evidence>
<keyword evidence="2" id="KW-1185">Reference proteome</keyword>
<accession>A0A4S8RT26</accession>
<proteinExistence type="predicted"/>
<dbReference type="AlphaFoldDB" id="A0A4S8RT26"/>